<feature type="domain" description="Glycosyl hydrolases family 2 sugar binding" evidence="12">
    <location>
        <begin position="75"/>
        <end position="195"/>
    </location>
</feature>
<evidence type="ECO:0000256" key="2">
    <source>
        <dbReference type="ARBA" id="ARBA00001913"/>
    </source>
</evidence>
<dbReference type="Gene3D" id="2.60.40.10">
    <property type="entry name" value="Immunoglobulins"/>
    <property type="match status" value="1"/>
</dbReference>
<evidence type="ECO:0000259" key="11">
    <source>
        <dbReference type="Pfam" id="PF02836"/>
    </source>
</evidence>
<dbReference type="SUPFAM" id="SSF74650">
    <property type="entry name" value="Galactose mutarotase-like"/>
    <property type="match status" value="1"/>
</dbReference>
<proteinExistence type="inferred from homology"/>
<dbReference type="InterPro" id="IPR006104">
    <property type="entry name" value="Glyco_hydro_2_N"/>
</dbReference>
<dbReference type="GO" id="GO:0004565">
    <property type="term" value="F:beta-galactosidase activity"/>
    <property type="evidence" value="ECO:0007669"/>
    <property type="project" value="UniProtKB-EC"/>
</dbReference>
<evidence type="ECO:0000256" key="8">
    <source>
        <dbReference type="ARBA" id="ARBA00023295"/>
    </source>
</evidence>
<evidence type="ECO:0000313" key="15">
    <source>
        <dbReference type="Proteomes" id="UP000610931"/>
    </source>
</evidence>
<dbReference type="InterPro" id="IPR011013">
    <property type="entry name" value="Gal_mutarotase_sf_dom"/>
</dbReference>
<dbReference type="EMBL" id="JAELVQ010000003">
    <property type="protein sequence ID" value="MBJ6367194.1"/>
    <property type="molecule type" value="Genomic_DNA"/>
</dbReference>
<comment type="catalytic activity">
    <reaction evidence="1">
        <text>Hydrolysis of terminal non-reducing beta-D-galactose residues in beta-D-galactosides.</text>
        <dbReference type="EC" id="3.2.1.23"/>
    </reaction>
</comment>
<dbReference type="SUPFAM" id="SSF49785">
    <property type="entry name" value="Galactose-binding domain-like"/>
    <property type="match status" value="1"/>
</dbReference>
<dbReference type="RefSeq" id="WP_199113499.1">
    <property type="nucleotide sequence ID" value="NZ_JAELVQ010000003.1"/>
</dbReference>
<evidence type="ECO:0000256" key="6">
    <source>
        <dbReference type="ARBA" id="ARBA00022801"/>
    </source>
</evidence>
<evidence type="ECO:0000259" key="13">
    <source>
        <dbReference type="Pfam" id="PF02929"/>
    </source>
</evidence>
<evidence type="ECO:0000256" key="3">
    <source>
        <dbReference type="ARBA" id="ARBA00007401"/>
    </source>
</evidence>
<evidence type="ECO:0000256" key="7">
    <source>
        <dbReference type="ARBA" id="ARBA00022837"/>
    </source>
</evidence>
<dbReference type="InterPro" id="IPR006102">
    <property type="entry name" value="Ig-like_GH2"/>
</dbReference>
<dbReference type="Proteomes" id="UP000610931">
    <property type="component" value="Unassembled WGS sequence"/>
</dbReference>
<dbReference type="InterPro" id="IPR006101">
    <property type="entry name" value="Glyco_hydro_2"/>
</dbReference>
<keyword evidence="8" id="KW-0326">Glycosidase</keyword>
<dbReference type="GO" id="GO:0005990">
    <property type="term" value="P:lactose catabolic process"/>
    <property type="evidence" value="ECO:0007669"/>
    <property type="project" value="TreeGrafter"/>
</dbReference>
<gene>
    <name evidence="14" type="ORF">JF259_03725</name>
</gene>
<feature type="domain" description="Beta galactosidase small chain/" evidence="13">
    <location>
        <begin position="697"/>
        <end position="844"/>
    </location>
</feature>
<dbReference type="EC" id="3.2.1.23" evidence="5"/>
<comment type="caution">
    <text evidence="14">The sequence shown here is derived from an EMBL/GenBank/DDBJ whole genome shotgun (WGS) entry which is preliminary data.</text>
</comment>
<feature type="domain" description="Glycoside hydrolase family 2 immunoglobulin-like beta-sandwich" evidence="10">
    <location>
        <begin position="198"/>
        <end position="299"/>
    </location>
</feature>
<evidence type="ECO:0000256" key="9">
    <source>
        <dbReference type="ARBA" id="ARBA00032230"/>
    </source>
</evidence>
<keyword evidence="7" id="KW-0106">Calcium</keyword>
<dbReference type="InterPro" id="IPR013783">
    <property type="entry name" value="Ig-like_fold"/>
</dbReference>
<accession>A0A8J7LM81</accession>
<dbReference type="SUPFAM" id="SSF49303">
    <property type="entry name" value="beta-Galactosidase/glucuronidase domain"/>
    <property type="match status" value="1"/>
</dbReference>
<dbReference type="GO" id="GO:0030246">
    <property type="term" value="F:carbohydrate binding"/>
    <property type="evidence" value="ECO:0007669"/>
    <property type="project" value="InterPro"/>
</dbReference>
<dbReference type="InterPro" id="IPR014718">
    <property type="entry name" value="GH-type_carb-bd"/>
</dbReference>
<dbReference type="Pfam" id="PF02929">
    <property type="entry name" value="Bgal_small_N"/>
    <property type="match status" value="1"/>
</dbReference>
<dbReference type="InterPro" id="IPR050347">
    <property type="entry name" value="Bact_Beta-galactosidase"/>
</dbReference>
<dbReference type="InterPro" id="IPR004199">
    <property type="entry name" value="B-gal_small/dom_5"/>
</dbReference>
<dbReference type="InterPro" id="IPR006103">
    <property type="entry name" value="Glyco_hydro_2_cat"/>
</dbReference>
<protein>
    <recommendedName>
        <fullName evidence="5">beta-galactosidase</fullName>
        <ecNumber evidence="5">3.2.1.23</ecNumber>
    </recommendedName>
    <alternativeName>
        <fullName evidence="9">Lactase</fullName>
    </alternativeName>
</protein>
<reference evidence="14" key="1">
    <citation type="submission" date="2020-12" db="EMBL/GenBank/DDBJ databases">
        <title>Snuella sp. nov., isolated from sediment in Incheon.</title>
        <authorList>
            <person name="Kim W."/>
        </authorList>
    </citation>
    <scope>NUCLEOTIDE SEQUENCE</scope>
    <source>
        <strain evidence="14">CAU 1569</strain>
    </source>
</reference>
<comment type="cofactor">
    <cofactor evidence="2">
        <name>Ca(2+)</name>
        <dbReference type="ChEBI" id="CHEBI:29108"/>
    </cofactor>
</comment>
<dbReference type="Pfam" id="PF00703">
    <property type="entry name" value="Glyco_hydro_2"/>
    <property type="match status" value="1"/>
</dbReference>
<dbReference type="Gene3D" id="2.70.98.10">
    <property type="match status" value="1"/>
</dbReference>
<dbReference type="SUPFAM" id="SSF51445">
    <property type="entry name" value="(Trans)glycosidases"/>
    <property type="match status" value="1"/>
</dbReference>
<sequence>MKNTNTTFCRLTIFTYLLLLAIPIWAQQKSKTILSEAKVTIPRISPLPIKVNNVASPVLSLDGEWQVAIEKDNNAPIQVPGELEMQGFNLNIGETAYYTKHIEIPEDWKNKKIFVRFDGVSSHAVVKLNGKKITEHEGSFVPFEANITKAVNTSDNILEVEIKANTISDILACTSQYAAHTVAGILRKVTLFVLPESNIEDITTNTTFDKNFKSANLSIETKIDQPSPGLQLRYTLYNADNKKVFQKNIDINDNTSKANILVKKPNKWNSESPYLYVLTTELLQNQKVLQKNEQKVGFRQIQVIGSELYVNGKPVKLRGVNRHSVHPITGRSLSPEMERLDAELFKKANCNYIRTSHYPPSEEFLNAADELGLFVESEASLTWIQHGASPIWGHWDYQNQRFLPYLLKANIDNVLANKKHPSIIMWSLGNESRWSPLWEKVNQVVKQLDLTRPTSFHDQCWGGFNNAGSTADIANYHYPGIDGPAATDAMTRPTLFGEYAHLSTYNRRELLTDPGVRDAYNIPLVRFYDSIYAHKNNLGGAIWSGIDDTFHLPDGRIVGYGPWGPIDGWRRPKPEYYGMKKAYSPVRINTVQNLKSKLLINVENRYDFTPFSKLKILVEINGHNSTIKSNIQPRHKGTITIPVKDKVDSLKLTFYNANNHIVEEEFYSFNEENNVSPKQDLQLSCSENKDSYLIKQGTTSYRIDKLKGKIVSISKANKPIVLQGPEFTIVEMNSENGGKNNIAGETYQRIIHPLQSFPWYMKYASDIKVQEKENAIEMKLTVTYKEGKGKLWYIFKSDGKFTTKYEIEQINGETKPYQYGLLLQVPKTYQTLEWKRKGDFSIYPSDHIGRNKGKTKLNTKITDGVEPWRIKPTHSWKDDANELGSNDFRSTKRNIIKASLSDGKTKISVLSNTHQASRSWLQEENIHWLIADYWNNGSERFYGTPHNEGRISTKDRVLKGELTLLIE</sequence>
<feature type="domain" description="Glycoside hydrolase family 2 catalytic" evidence="11">
    <location>
        <begin position="302"/>
        <end position="467"/>
    </location>
</feature>
<evidence type="ECO:0000259" key="12">
    <source>
        <dbReference type="Pfam" id="PF02837"/>
    </source>
</evidence>
<dbReference type="GO" id="GO:0009341">
    <property type="term" value="C:beta-galactosidase complex"/>
    <property type="evidence" value="ECO:0007669"/>
    <property type="project" value="InterPro"/>
</dbReference>
<evidence type="ECO:0000313" key="14">
    <source>
        <dbReference type="EMBL" id="MBJ6367194.1"/>
    </source>
</evidence>
<dbReference type="Gene3D" id="2.60.120.260">
    <property type="entry name" value="Galactose-binding domain-like"/>
    <property type="match status" value="1"/>
</dbReference>
<dbReference type="Pfam" id="PF02837">
    <property type="entry name" value="Glyco_hydro_2_N"/>
    <property type="match status" value="1"/>
</dbReference>
<keyword evidence="15" id="KW-1185">Reference proteome</keyword>
<organism evidence="14 15">
    <name type="scientific">Snuella sedimenti</name>
    <dbReference type="NCBI Taxonomy" id="2798802"/>
    <lineage>
        <taxon>Bacteria</taxon>
        <taxon>Pseudomonadati</taxon>
        <taxon>Bacteroidota</taxon>
        <taxon>Flavobacteriia</taxon>
        <taxon>Flavobacteriales</taxon>
        <taxon>Flavobacteriaceae</taxon>
        <taxon>Snuella</taxon>
    </lineage>
</organism>
<evidence type="ECO:0000259" key="10">
    <source>
        <dbReference type="Pfam" id="PF00703"/>
    </source>
</evidence>
<evidence type="ECO:0000256" key="5">
    <source>
        <dbReference type="ARBA" id="ARBA00012756"/>
    </source>
</evidence>
<dbReference type="Pfam" id="PF02836">
    <property type="entry name" value="Glyco_hydro_2_C"/>
    <property type="match status" value="1"/>
</dbReference>
<dbReference type="Gene3D" id="3.20.20.80">
    <property type="entry name" value="Glycosidases"/>
    <property type="match status" value="1"/>
</dbReference>
<dbReference type="PRINTS" id="PR00132">
    <property type="entry name" value="GLHYDRLASE2"/>
</dbReference>
<keyword evidence="6" id="KW-0378">Hydrolase</keyword>
<name>A0A8J7LM81_9FLAO</name>
<evidence type="ECO:0000256" key="1">
    <source>
        <dbReference type="ARBA" id="ARBA00001412"/>
    </source>
</evidence>
<dbReference type="InterPro" id="IPR036156">
    <property type="entry name" value="Beta-gal/glucu_dom_sf"/>
</dbReference>
<dbReference type="AlphaFoldDB" id="A0A8J7LM81"/>
<dbReference type="InterPro" id="IPR017853">
    <property type="entry name" value="GH"/>
</dbReference>
<comment type="subunit">
    <text evidence="4">Monomer.</text>
</comment>
<evidence type="ECO:0000256" key="4">
    <source>
        <dbReference type="ARBA" id="ARBA00011245"/>
    </source>
</evidence>
<dbReference type="PANTHER" id="PTHR46323">
    <property type="entry name" value="BETA-GALACTOSIDASE"/>
    <property type="match status" value="1"/>
</dbReference>
<dbReference type="InterPro" id="IPR008979">
    <property type="entry name" value="Galactose-bd-like_sf"/>
</dbReference>
<dbReference type="PANTHER" id="PTHR46323:SF2">
    <property type="entry name" value="BETA-GALACTOSIDASE"/>
    <property type="match status" value="1"/>
</dbReference>
<comment type="similarity">
    <text evidence="3">Belongs to the glycosyl hydrolase 2 family.</text>
</comment>